<accession>A0A5C3PFV7</accession>
<evidence type="ECO:0000313" key="2">
    <source>
        <dbReference type="EMBL" id="TFK88635.1"/>
    </source>
</evidence>
<dbReference type="GO" id="GO:0003676">
    <property type="term" value="F:nucleic acid binding"/>
    <property type="evidence" value="ECO:0007669"/>
    <property type="project" value="InterPro"/>
</dbReference>
<feature type="non-terminal residue" evidence="2">
    <location>
        <position position="301"/>
    </location>
</feature>
<reference evidence="2 3" key="1">
    <citation type="journal article" date="2019" name="Nat. Ecol. Evol.">
        <title>Megaphylogeny resolves global patterns of mushroom evolution.</title>
        <authorList>
            <person name="Varga T."/>
            <person name="Krizsan K."/>
            <person name="Foldi C."/>
            <person name="Dima B."/>
            <person name="Sanchez-Garcia M."/>
            <person name="Sanchez-Ramirez S."/>
            <person name="Szollosi G.J."/>
            <person name="Szarkandi J.G."/>
            <person name="Papp V."/>
            <person name="Albert L."/>
            <person name="Andreopoulos W."/>
            <person name="Angelini C."/>
            <person name="Antonin V."/>
            <person name="Barry K.W."/>
            <person name="Bougher N.L."/>
            <person name="Buchanan P."/>
            <person name="Buyck B."/>
            <person name="Bense V."/>
            <person name="Catcheside P."/>
            <person name="Chovatia M."/>
            <person name="Cooper J."/>
            <person name="Damon W."/>
            <person name="Desjardin D."/>
            <person name="Finy P."/>
            <person name="Geml J."/>
            <person name="Haridas S."/>
            <person name="Hughes K."/>
            <person name="Justo A."/>
            <person name="Karasinski D."/>
            <person name="Kautmanova I."/>
            <person name="Kiss B."/>
            <person name="Kocsube S."/>
            <person name="Kotiranta H."/>
            <person name="LaButti K.M."/>
            <person name="Lechner B.E."/>
            <person name="Liimatainen K."/>
            <person name="Lipzen A."/>
            <person name="Lukacs Z."/>
            <person name="Mihaltcheva S."/>
            <person name="Morgado L.N."/>
            <person name="Niskanen T."/>
            <person name="Noordeloos M.E."/>
            <person name="Ohm R.A."/>
            <person name="Ortiz-Santana B."/>
            <person name="Ovrebo C."/>
            <person name="Racz N."/>
            <person name="Riley R."/>
            <person name="Savchenko A."/>
            <person name="Shiryaev A."/>
            <person name="Soop K."/>
            <person name="Spirin V."/>
            <person name="Szebenyi C."/>
            <person name="Tomsovsky M."/>
            <person name="Tulloss R.E."/>
            <person name="Uehling J."/>
            <person name="Grigoriev I.V."/>
            <person name="Vagvolgyi C."/>
            <person name="Papp T."/>
            <person name="Martin F.M."/>
            <person name="Miettinen O."/>
            <person name="Hibbett D.S."/>
            <person name="Nagy L.G."/>
        </authorList>
    </citation>
    <scope>NUCLEOTIDE SEQUENCE [LARGE SCALE GENOMIC DNA]</scope>
    <source>
        <strain evidence="2 3">HHB13444</strain>
    </source>
</reference>
<dbReference type="GO" id="GO:0004523">
    <property type="term" value="F:RNA-DNA hybrid ribonuclease activity"/>
    <property type="evidence" value="ECO:0007669"/>
    <property type="project" value="InterPro"/>
</dbReference>
<dbReference type="AlphaFoldDB" id="A0A5C3PFV7"/>
<dbReference type="Proteomes" id="UP000308197">
    <property type="component" value="Unassembled WGS sequence"/>
</dbReference>
<organism evidence="2 3">
    <name type="scientific">Polyporus arcularius HHB13444</name>
    <dbReference type="NCBI Taxonomy" id="1314778"/>
    <lineage>
        <taxon>Eukaryota</taxon>
        <taxon>Fungi</taxon>
        <taxon>Dikarya</taxon>
        <taxon>Basidiomycota</taxon>
        <taxon>Agaricomycotina</taxon>
        <taxon>Agaricomycetes</taxon>
        <taxon>Polyporales</taxon>
        <taxon>Polyporaceae</taxon>
        <taxon>Polyporus</taxon>
    </lineage>
</organism>
<dbReference type="Gene3D" id="3.30.420.10">
    <property type="entry name" value="Ribonuclease H-like superfamily/Ribonuclease H"/>
    <property type="match status" value="1"/>
</dbReference>
<protein>
    <recommendedName>
        <fullName evidence="1">RNase H type-1 domain-containing protein</fullName>
    </recommendedName>
</protein>
<proteinExistence type="predicted"/>
<dbReference type="InParanoid" id="A0A5C3PFV7"/>
<name>A0A5C3PFV7_9APHY</name>
<dbReference type="EMBL" id="ML211105">
    <property type="protein sequence ID" value="TFK88635.1"/>
    <property type="molecule type" value="Genomic_DNA"/>
</dbReference>
<sequence length="301" mass="33726">MWLKTYLTFSKERPLWAFLVDDLLANHVPKECRPKLLKLRVNPFMQKWKPKSRGLPAELQGLMKVARKYGVRMEGLAFSKDIQSAIPMWDHIYADQKRLGRLTCPSKLLTCLQSVHNAVTVGDFLRIAESPDPNTHRPRANCKCVRCKTMREVTGCKNPRLCMARAKDILDTLPGKWDPRRRQPQDYEDEVMADLNQEGLSEGLRPFDRRVTTYGDAGHTFRIFTDAGPVSNACTPMEITENGEAVTAATDGSCINNGERNAIAGAGVYVAENHSSNTSLRLPTHLDQSNQTGEITATLLA</sequence>
<dbReference type="PROSITE" id="PS50879">
    <property type="entry name" value="RNASE_H_1"/>
    <property type="match status" value="1"/>
</dbReference>
<evidence type="ECO:0000313" key="3">
    <source>
        <dbReference type="Proteomes" id="UP000308197"/>
    </source>
</evidence>
<dbReference type="InterPro" id="IPR036397">
    <property type="entry name" value="RNaseH_sf"/>
</dbReference>
<keyword evidence="3" id="KW-1185">Reference proteome</keyword>
<dbReference type="STRING" id="1314778.A0A5C3PFV7"/>
<dbReference type="InterPro" id="IPR012337">
    <property type="entry name" value="RNaseH-like_sf"/>
</dbReference>
<dbReference type="SUPFAM" id="SSF53098">
    <property type="entry name" value="Ribonuclease H-like"/>
    <property type="match status" value="1"/>
</dbReference>
<gene>
    <name evidence="2" type="ORF">K466DRAFT_613128</name>
</gene>
<feature type="domain" description="RNase H type-1" evidence="1">
    <location>
        <begin position="242"/>
        <end position="301"/>
    </location>
</feature>
<dbReference type="InterPro" id="IPR002156">
    <property type="entry name" value="RNaseH_domain"/>
</dbReference>
<evidence type="ECO:0000259" key="1">
    <source>
        <dbReference type="PROSITE" id="PS50879"/>
    </source>
</evidence>